<dbReference type="EMBL" id="KV454429">
    <property type="protein sequence ID" value="ODQ80629.1"/>
    <property type="molecule type" value="Genomic_DNA"/>
</dbReference>
<feature type="non-terminal residue" evidence="1">
    <location>
        <position position="79"/>
    </location>
</feature>
<evidence type="ECO:0000313" key="1">
    <source>
        <dbReference type="EMBL" id="ODQ80629.1"/>
    </source>
</evidence>
<proteinExistence type="predicted"/>
<accession>A0A1E3QSG1</accession>
<sequence>MSDINPGSSYHFVSEKSLFHATSSKSSFWGESLTILGNPISVYLRNALSPDSSGIMFVGTCSLIKISPCAEIKACVGLS</sequence>
<reference evidence="2" key="1">
    <citation type="submission" date="2016-05" db="EMBL/GenBank/DDBJ databases">
        <title>Comparative genomics of biotechnologically important yeasts.</title>
        <authorList>
            <consortium name="DOE Joint Genome Institute"/>
            <person name="Riley R."/>
            <person name="Haridas S."/>
            <person name="Wolfe K.H."/>
            <person name="Lopes M.R."/>
            <person name="Hittinger C.T."/>
            <person name="Goker M."/>
            <person name="Salamov A."/>
            <person name="Wisecaver J."/>
            <person name="Long T.M."/>
            <person name="Aerts A.L."/>
            <person name="Barry K."/>
            <person name="Choi C."/>
            <person name="Clum A."/>
            <person name="Coughlan A.Y."/>
            <person name="Deshpande S."/>
            <person name="Douglass A.P."/>
            <person name="Hanson S.J."/>
            <person name="Klenk H.-P."/>
            <person name="Labutti K."/>
            <person name="Lapidus A."/>
            <person name="Lindquist E."/>
            <person name="Lipzen A."/>
            <person name="Meier-Kolthoff J.P."/>
            <person name="Ohm R.A."/>
            <person name="Otillar R.P."/>
            <person name="Pangilinan J."/>
            <person name="Peng Y."/>
            <person name="Rokas A."/>
            <person name="Rosa C.A."/>
            <person name="Scheuner C."/>
            <person name="Sibirny A.A."/>
            <person name="Slot J.C."/>
            <person name="Stielow J.B."/>
            <person name="Sun H."/>
            <person name="Kurtzman C.P."/>
            <person name="Blackwell M."/>
            <person name="Grigoriev I.V."/>
            <person name="Jeffries T.W."/>
        </authorList>
    </citation>
    <scope>NUCLEOTIDE SEQUENCE [LARGE SCALE GENOMIC DNA]</scope>
    <source>
        <strain evidence="2">NRRL Y-12698</strain>
    </source>
</reference>
<protein>
    <submittedName>
        <fullName evidence="1">Uncharacterized protein</fullName>
    </submittedName>
</protein>
<evidence type="ECO:0000313" key="2">
    <source>
        <dbReference type="Proteomes" id="UP000094336"/>
    </source>
</evidence>
<dbReference type="GeneID" id="30146370"/>
<gene>
    <name evidence="1" type="ORF">BABINDRAFT_160882</name>
</gene>
<keyword evidence="2" id="KW-1185">Reference proteome</keyword>
<name>A0A1E3QSG1_9ASCO</name>
<organism evidence="1 2">
    <name type="scientific">Babjeviella inositovora NRRL Y-12698</name>
    <dbReference type="NCBI Taxonomy" id="984486"/>
    <lineage>
        <taxon>Eukaryota</taxon>
        <taxon>Fungi</taxon>
        <taxon>Dikarya</taxon>
        <taxon>Ascomycota</taxon>
        <taxon>Saccharomycotina</taxon>
        <taxon>Pichiomycetes</taxon>
        <taxon>Serinales incertae sedis</taxon>
        <taxon>Babjeviella</taxon>
    </lineage>
</organism>
<dbReference type="AlphaFoldDB" id="A0A1E3QSG1"/>
<dbReference type="RefSeq" id="XP_018985957.1">
    <property type="nucleotide sequence ID" value="XM_019128517.1"/>
</dbReference>
<dbReference type="Proteomes" id="UP000094336">
    <property type="component" value="Unassembled WGS sequence"/>
</dbReference>